<dbReference type="Proteomes" id="UP000184447">
    <property type="component" value="Unassembled WGS sequence"/>
</dbReference>
<proteinExistence type="predicted"/>
<dbReference type="STRING" id="1121316.SAMN02745207_02352"/>
<protein>
    <submittedName>
        <fullName evidence="2">Uncharacterized protein</fullName>
    </submittedName>
</protein>
<name>A0A1M5VN07_9CLOT</name>
<keyword evidence="1" id="KW-0812">Transmembrane</keyword>
<dbReference type="EMBL" id="FQXM01000012">
    <property type="protein sequence ID" value="SHH76313.1"/>
    <property type="molecule type" value="Genomic_DNA"/>
</dbReference>
<organism evidence="2 3">
    <name type="scientific">Clostridium grantii DSM 8605</name>
    <dbReference type="NCBI Taxonomy" id="1121316"/>
    <lineage>
        <taxon>Bacteria</taxon>
        <taxon>Bacillati</taxon>
        <taxon>Bacillota</taxon>
        <taxon>Clostridia</taxon>
        <taxon>Eubacteriales</taxon>
        <taxon>Clostridiaceae</taxon>
        <taxon>Clostridium</taxon>
    </lineage>
</organism>
<evidence type="ECO:0000313" key="3">
    <source>
        <dbReference type="Proteomes" id="UP000184447"/>
    </source>
</evidence>
<sequence length="58" mass="6674">MKSKNISITIMIIALVSIAINFYFESFPDWAVRVIGFIMLVNIPIFTYTSVKQMKSNK</sequence>
<reference evidence="2 3" key="1">
    <citation type="submission" date="2016-11" db="EMBL/GenBank/DDBJ databases">
        <authorList>
            <person name="Jaros S."/>
            <person name="Januszkiewicz K."/>
            <person name="Wedrychowicz H."/>
        </authorList>
    </citation>
    <scope>NUCLEOTIDE SEQUENCE [LARGE SCALE GENOMIC DNA]</scope>
    <source>
        <strain evidence="2 3">DSM 8605</strain>
    </source>
</reference>
<evidence type="ECO:0000256" key="1">
    <source>
        <dbReference type="SAM" id="Phobius"/>
    </source>
</evidence>
<keyword evidence="1" id="KW-0472">Membrane</keyword>
<keyword evidence="1" id="KW-1133">Transmembrane helix</keyword>
<evidence type="ECO:0000313" key="2">
    <source>
        <dbReference type="EMBL" id="SHH76313.1"/>
    </source>
</evidence>
<keyword evidence="3" id="KW-1185">Reference proteome</keyword>
<feature type="transmembrane region" description="Helical" evidence="1">
    <location>
        <begin position="30"/>
        <end position="51"/>
    </location>
</feature>
<feature type="transmembrane region" description="Helical" evidence="1">
    <location>
        <begin position="7"/>
        <end position="24"/>
    </location>
</feature>
<dbReference type="AlphaFoldDB" id="A0A1M5VN07"/>
<accession>A0A1M5VN07</accession>
<gene>
    <name evidence="2" type="ORF">SAMN02745207_02352</name>
</gene>